<keyword evidence="1" id="KW-0812">Transmembrane</keyword>
<organism evidence="2 3">
    <name type="scientific">Sphingomonas humi</name>
    <dbReference type="NCBI Taxonomy" id="335630"/>
    <lineage>
        <taxon>Bacteria</taxon>
        <taxon>Pseudomonadati</taxon>
        <taxon>Pseudomonadota</taxon>
        <taxon>Alphaproteobacteria</taxon>
        <taxon>Sphingomonadales</taxon>
        <taxon>Sphingomonadaceae</taxon>
        <taxon>Sphingomonas</taxon>
    </lineage>
</organism>
<proteinExistence type="predicted"/>
<evidence type="ECO:0000256" key="1">
    <source>
        <dbReference type="SAM" id="Phobius"/>
    </source>
</evidence>
<feature type="transmembrane region" description="Helical" evidence="1">
    <location>
        <begin position="62"/>
        <end position="87"/>
    </location>
</feature>
<feature type="transmembrane region" description="Helical" evidence="1">
    <location>
        <begin position="35"/>
        <end position="56"/>
    </location>
</feature>
<accession>A0ABP7RXD3</accession>
<comment type="caution">
    <text evidence="2">The sequence shown here is derived from an EMBL/GenBank/DDBJ whole genome shotgun (WGS) entry which is preliminary data.</text>
</comment>
<keyword evidence="3" id="KW-1185">Reference proteome</keyword>
<evidence type="ECO:0000313" key="3">
    <source>
        <dbReference type="Proteomes" id="UP001501310"/>
    </source>
</evidence>
<dbReference type="EMBL" id="BAAAZD010000001">
    <property type="protein sequence ID" value="GAA4003603.1"/>
    <property type="molecule type" value="Genomic_DNA"/>
</dbReference>
<dbReference type="RefSeq" id="WP_344709472.1">
    <property type="nucleotide sequence ID" value="NZ_BAAAZD010000001.1"/>
</dbReference>
<dbReference type="Proteomes" id="UP001501310">
    <property type="component" value="Unassembled WGS sequence"/>
</dbReference>
<keyword evidence="1" id="KW-1133">Transmembrane helix</keyword>
<reference evidence="3" key="1">
    <citation type="journal article" date="2019" name="Int. J. Syst. Evol. Microbiol.">
        <title>The Global Catalogue of Microorganisms (GCM) 10K type strain sequencing project: providing services to taxonomists for standard genome sequencing and annotation.</title>
        <authorList>
            <consortium name="The Broad Institute Genomics Platform"/>
            <consortium name="The Broad Institute Genome Sequencing Center for Infectious Disease"/>
            <person name="Wu L."/>
            <person name="Ma J."/>
        </authorList>
    </citation>
    <scope>NUCLEOTIDE SEQUENCE [LARGE SCALE GENOMIC DNA]</scope>
    <source>
        <strain evidence="3">JCM 16603</strain>
    </source>
</reference>
<sequence>MSATPSTVNQAKFDADVRECRDLLVAGKLDSSGKLASAGAGAAAGAATAVGGAALASSAGLYGGMAVASATVALLPFAAVGGAWMMAKAKRSKKEKAIQRVMAGCLTDRGHTILGWEKTGKKMKVDPMKRQKL</sequence>
<name>A0ABP7RXD3_9SPHN</name>
<keyword evidence="1" id="KW-0472">Membrane</keyword>
<protein>
    <submittedName>
        <fullName evidence="2">Uncharacterized protein</fullName>
    </submittedName>
</protein>
<evidence type="ECO:0000313" key="2">
    <source>
        <dbReference type="EMBL" id="GAA4003603.1"/>
    </source>
</evidence>
<gene>
    <name evidence="2" type="ORF">GCM10022211_14140</name>
</gene>